<evidence type="ECO:0000313" key="3">
    <source>
        <dbReference type="Proteomes" id="UP000034081"/>
    </source>
</evidence>
<dbReference type="PANTHER" id="PTHR43718">
    <property type="entry name" value="LON PROTEASE"/>
    <property type="match status" value="1"/>
</dbReference>
<dbReference type="Gene3D" id="3.40.50.300">
    <property type="entry name" value="P-loop containing nucleotide triphosphate hydrolases"/>
    <property type="match status" value="1"/>
</dbReference>
<keyword evidence="2" id="KW-0378">Hydrolase</keyword>
<evidence type="ECO:0000259" key="1">
    <source>
        <dbReference type="SMART" id="SM00382"/>
    </source>
</evidence>
<dbReference type="PANTHER" id="PTHR43718:SF2">
    <property type="entry name" value="LON PROTEASE HOMOLOG, MITOCHONDRIAL"/>
    <property type="match status" value="1"/>
</dbReference>
<keyword evidence="2" id="KW-0645">Protease</keyword>
<dbReference type="Proteomes" id="UP000034081">
    <property type="component" value="Unassembled WGS sequence"/>
</dbReference>
<dbReference type="STRING" id="1618570.UT08_C0002G0078"/>
<dbReference type="SMART" id="SM00382">
    <property type="entry name" value="AAA"/>
    <property type="match status" value="1"/>
</dbReference>
<dbReference type="SUPFAM" id="SSF52540">
    <property type="entry name" value="P-loop containing nucleoside triphosphate hydrolases"/>
    <property type="match status" value="1"/>
</dbReference>
<dbReference type="GO" id="GO:0004176">
    <property type="term" value="F:ATP-dependent peptidase activity"/>
    <property type="evidence" value="ECO:0007669"/>
    <property type="project" value="InterPro"/>
</dbReference>
<dbReference type="Gene3D" id="1.10.8.60">
    <property type="match status" value="1"/>
</dbReference>
<organism evidence="2 3">
    <name type="scientific">Candidatus Woesebacteria bacterium GW2011_GWB1_38_8</name>
    <dbReference type="NCBI Taxonomy" id="1618570"/>
    <lineage>
        <taxon>Bacteria</taxon>
        <taxon>Candidatus Woeseibacteriota</taxon>
    </lineage>
</organism>
<dbReference type="InterPro" id="IPR027065">
    <property type="entry name" value="Lon_Prtase"/>
</dbReference>
<dbReference type="GO" id="GO:0006515">
    <property type="term" value="P:protein quality control for misfolded or incompletely synthesized proteins"/>
    <property type="evidence" value="ECO:0007669"/>
    <property type="project" value="TreeGrafter"/>
</dbReference>
<dbReference type="InterPro" id="IPR003593">
    <property type="entry name" value="AAA+_ATPase"/>
</dbReference>
<dbReference type="InterPro" id="IPR054594">
    <property type="entry name" value="Lon_lid"/>
</dbReference>
<proteinExistence type="predicted"/>
<name>A0A0G0P9Q3_9BACT</name>
<dbReference type="GO" id="GO:0016887">
    <property type="term" value="F:ATP hydrolysis activity"/>
    <property type="evidence" value="ECO:0007669"/>
    <property type="project" value="InterPro"/>
</dbReference>
<dbReference type="InterPro" id="IPR027417">
    <property type="entry name" value="P-loop_NTPase"/>
</dbReference>
<dbReference type="Pfam" id="PF22667">
    <property type="entry name" value="Lon_lid"/>
    <property type="match status" value="1"/>
</dbReference>
<dbReference type="Pfam" id="PF00004">
    <property type="entry name" value="AAA"/>
    <property type="match status" value="1"/>
</dbReference>
<dbReference type="GO" id="GO:0005524">
    <property type="term" value="F:ATP binding"/>
    <property type="evidence" value="ECO:0007669"/>
    <property type="project" value="InterPro"/>
</dbReference>
<evidence type="ECO:0000313" key="2">
    <source>
        <dbReference type="EMBL" id="KKQ86056.1"/>
    </source>
</evidence>
<gene>
    <name evidence="2" type="ORF">UT08_C0002G0078</name>
</gene>
<sequence length="347" mass="39411">MATPIEEIKRLKIDVESRDLPEELKKQVTLRLEQLSGLTDSPTFLPEFDRINKYVDWILTLPWNKRSQDNLDLEHARQILDKNHHGLIEIKERVLEYLSVMKLKLEKKEGEDILRAPILCFVGLVGTGKTTIASSIAEAMGRQFARIPFGGMGDPLDLRGQSRMYAESEPGKIIKALRTTGSKNCVVLLDEIDRVTDQGRSSIMGVLVELLDPEQNKSFIDHYIDYPVDLSEVLFIATANNTNNISTAVLDRLEPIQMPSYTDSEKITIGKSYMLPKLIRQAGIPVDSFVIEDNVWPQIVRPLGYDAGMRTLERSIQAMVRKAAWKIVQGQEKTFRITTDNVKQFLQ</sequence>
<dbReference type="GO" id="GO:0004252">
    <property type="term" value="F:serine-type endopeptidase activity"/>
    <property type="evidence" value="ECO:0007669"/>
    <property type="project" value="InterPro"/>
</dbReference>
<feature type="domain" description="AAA+ ATPase" evidence="1">
    <location>
        <begin position="115"/>
        <end position="263"/>
    </location>
</feature>
<dbReference type="PATRIC" id="fig|1618570.3.peg.244"/>
<dbReference type="EMBL" id="LBVL01000002">
    <property type="protein sequence ID" value="KKQ86056.1"/>
    <property type="molecule type" value="Genomic_DNA"/>
</dbReference>
<accession>A0A0G0P9Q3</accession>
<dbReference type="InterPro" id="IPR003959">
    <property type="entry name" value="ATPase_AAA_core"/>
</dbReference>
<comment type="caution">
    <text evidence="2">The sequence shown here is derived from an EMBL/GenBank/DDBJ whole genome shotgun (WGS) entry which is preliminary data.</text>
</comment>
<reference evidence="2 3" key="1">
    <citation type="journal article" date="2015" name="Nature">
        <title>rRNA introns, odd ribosomes, and small enigmatic genomes across a large radiation of phyla.</title>
        <authorList>
            <person name="Brown C.T."/>
            <person name="Hug L.A."/>
            <person name="Thomas B.C."/>
            <person name="Sharon I."/>
            <person name="Castelle C.J."/>
            <person name="Singh A."/>
            <person name="Wilkins M.J."/>
            <person name="Williams K.H."/>
            <person name="Banfield J.F."/>
        </authorList>
    </citation>
    <scope>NUCLEOTIDE SEQUENCE [LARGE SCALE GENOMIC DNA]</scope>
</reference>
<dbReference type="AlphaFoldDB" id="A0A0G0P9Q3"/>
<protein>
    <submittedName>
        <fullName evidence="2">Lon protease 2</fullName>
    </submittedName>
</protein>